<feature type="coiled-coil region" evidence="7">
    <location>
        <begin position="39"/>
        <end position="80"/>
    </location>
</feature>
<keyword evidence="7" id="KW-0175">Coiled coil</keyword>
<dbReference type="EMBL" id="UOEQ01000072">
    <property type="protein sequence ID" value="VAW15761.1"/>
    <property type="molecule type" value="Genomic_DNA"/>
</dbReference>
<evidence type="ECO:0000256" key="6">
    <source>
        <dbReference type="ARBA" id="ARBA00023049"/>
    </source>
</evidence>
<evidence type="ECO:0000313" key="9">
    <source>
        <dbReference type="EMBL" id="VAW15761.1"/>
    </source>
</evidence>
<dbReference type="GO" id="GO:0004222">
    <property type="term" value="F:metalloendopeptidase activity"/>
    <property type="evidence" value="ECO:0007669"/>
    <property type="project" value="TreeGrafter"/>
</dbReference>
<dbReference type="PANTHER" id="PTHR21666">
    <property type="entry name" value="PEPTIDASE-RELATED"/>
    <property type="match status" value="1"/>
</dbReference>
<protein>
    <recommendedName>
        <fullName evidence="8">M23ase beta-sheet core domain-containing protein</fullName>
    </recommendedName>
</protein>
<evidence type="ECO:0000256" key="2">
    <source>
        <dbReference type="ARBA" id="ARBA00022670"/>
    </source>
</evidence>
<evidence type="ECO:0000256" key="3">
    <source>
        <dbReference type="ARBA" id="ARBA00022723"/>
    </source>
</evidence>
<keyword evidence="6" id="KW-0482">Metalloprotease</keyword>
<keyword evidence="2" id="KW-0645">Protease</keyword>
<dbReference type="PANTHER" id="PTHR21666:SF288">
    <property type="entry name" value="CELL DIVISION PROTEIN YTFB"/>
    <property type="match status" value="1"/>
</dbReference>
<name>A0A3B0TAT9_9ZZZZ</name>
<evidence type="ECO:0000256" key="7">
    <source>
        <dbReference type="SAM" id="Coils"/>
    </source>
</evidence>
<organism evidence="9">
    <name type="scientific">hydrothermal vent metagenome</name>
    <dbReference type="NCBI Taxonomy" id="652676"/>
    <lineage>
        <taxon>unclassified sequences</taxon>
        <taxon>metagenomes</taxon>
        <taxon>ecological metagenomes</taxon>
    </lineage>
</organism>
<evidence type="ECO:0000256" key="5">
    <source>
        <dbReference type="ARBA" id="ARBA00022833"/>
    </source>
</evidence>
<proteinExistence type="predicted"/>
<keyword evidence="5" id="KW-0862">Zinc</keyword>
<keyword evidence="3" id="KW-0479">Metal-binding</keyword>
<dbReference type="SUPFAM" id="SSF51261">
    <property type="entry name" value="Duplicated hybrid motif"/>
    <property type="match status" value="1"/>
</dbReference>
<feature type="domain" description="M23ase beta-sheet core" evidence="8">
    <location>
        <begin position="335"/>
        <end position="437"/>
    </location>
</feature>
<evidence type="ECO:0000256" key="1">
    <source>
        <dbReference type="ARBA" id="ARBA00001947"/>
    </source>
</evidence>
<dbReference type="InterPro" id="IPR016047">
    <property type="entry name" value="M23ase_b-sheet_dom"/>
</dbReference>
<dbReference type="AlphaFoldDB" id="A0A3B0TAT9"/>
<dbReference type="GO" id="GO:0006508">
    <property type="term" value="P:proteolysis"/>
    <property type="evidence" value="ECO:0007669"/>
    <property type="project" value="UniProtKB-KW"/>
</dbReference>
<dbReference type="GO" id="GO:0046872">
    <property type="term" value="F:metal ion binding"/>
    <property type="evidence" value="ECO:0007669"/>
    <property type="project" value="UniProtKB-KW"/>
</dbReference>
<reference evidence="9" key="1">
    <citation type="submission" date="2018-06" db="EMBL/GenBank/DDBJ databases">
        <authorList>
            <person name="Zhirakovskaya E."/>
        </authorList>
    </citation>
    <scope>NUCLEOTIDE SEQUENCE</scope>
</reference>
<feature type="coiled-coil region" evidence="7">
    <location>
        <begin position="183"/>
        <end position="210"/>
    </location>
</feature>
<keyword evidence="4" id="KW-0378">Hydrolase</keyword>
<dbReference type="InterPro" id="IPR011055">
    <property type="entry name" value="Dup_hybrid_motif"/>
</dbReference>
<sequence>MTIFQFPDKQNRPAYWLAFFGLVLGLLIFFDFSSNALAQNSAEQASIEATAQLEEIQNAITISEERRQQLRAEIEEFEGDRTSQSAALIAAAQRVKLTEIEVDDIEKRLGVLLESESRIAARLENSDSEISSLLAALQRISKNPPPALIIDPSDALNSARSASLLTSILPELRQRAEIIVSDLNQLEATKNRVLEEKQQLSARYSSLLEEQLRIATLIEARKLGVVRVGADLAAEEALAEQLATEATSLGELVDTLKLRIASISEAADAAQQADNLLGNEDNPALDADLVVAALANTDRTSPAFPFASAKGYLSAPASGVVVMEFGANDGFGGVAQGTSILTRADARVVSPADGWVMYKGPYLSYGQIIIINPGNDHTILLAGLDKIDVDLGQFILLGEPVGTMGSRTIGQTITTSAGVSRPTLYIEFRNQDQALDPAPWWARQTVQTPAQAQAQPQSE</sequence>
<comment type="cofactor">
    <cofactor evidence="1">
        <name>Zn(2+)</name>
        <dbReference type="ChEBI" id="CHEBI:29105"/>
    </cofactor>
</comment>
<dbReference type="Gene3D" id="2.70.70.10">
    <property type="entry name" value="Glucose Permease (Domain IIA)"/>
    <property type="match status" value="1"/>
</dbReference>
<dbReference type="CDD" id="cd12797">
    <property type="entry name" value="M23_peptidase"/>
    <property type="match status" value="1"/>
</dbReference>
<gene>
    <name evidence="9" type="ORF">MNBD_ALPHA11-270</name>
</gene>
<dbReference type="InterPro" id="IPR050570">
    <property type="entry name" value="Cell_wall_metabolism_enzyme"/>
</dbReference>
<accession>A0A3B0TAT9</accession>
<dbReference type="Pfam" id="PF01551">
    <property type="entry name" value="Peptidase_M23"/>
    <property type="match status" value="1"/>
</dbReference>
<evidence type="ECO:0000256" key="4">
    <source>
        <dbReference type="ARBA" id="ARBA00022801"/>
    </source>
</evidence>
<evidence type="ECO:0000259" key="8">
    <source>
        <dbReference type="Pfam" id="PF01551"/>
    </source>
</evidence>